<sequence>MVRNENGSEVNTEPIATANRGPFTASTKEKPRDLAPGLRPRPHPDVPKLILGMGGEAPPPPPPPPPPPGPPPPPAPIPTPLQGLKKSKSKDLPQTPKKLVGQGDVMEELKARLASRGTPQSKGQFVEPVRIVPKTPPSLADQLRAELPSGMAKLKPIGSKARNWMKMEQDAQKEREDSLKKEIRPPRTPIEPKQPPLPPILETRHNKPLEPSRPPTPKTFKPVRYPKPPEPVPVEEKVDKAQELDLEVPRQEAVNVEVSTRGEACRKEAVEPDFYLVWSIRIIGVVLIVCALLKIELYLWVIAMATTLGLEDLL</sequence>
<keyword evidence="4" id="KW-1185">Reference proteome</keyword>
<feature type="region of interest" description="Disordered" evidence="1">
    <location>
        <begin position="1"/>
        <end position="133"/>
    </location>
</feature>
<feature type="compositionally biased region" description="Polar residues" evidence="1">
    <location>
        <begin position="1"/>
        <end position="11"/>
    </location>
</feature>
<dbReference type="EMBL" id="JAQGDS010000002">
    <property type="protein sequence ID" value="KAJ6263517.1"/>
    <property type="molecule type" value="Genomic_DNA"/>
</dbReference>
<organism evidence="3 4">
    <name type="scientific">Drechslerella dactyloides</name>
    <name type="common">Nematode-trapping fungus</name>
    <name type="synonym">Arthrobotrys dactyloides</name>
    <dbReference type="NCBI Taxonomy" id="74499"/>
    <lineage>
        <taxon>Eukaryota</taxon>
        <taxon>Fungi</taxon>
        <taxon>Dikarya</taxon>
        <taxon>Ascomycota</taxon>
        <taxon>Pezizomycotina</taxon>
        <taxon>Orbiliomycetes</taxon>
        <taxon>Orbiliales</taxon>
        <taxon>Orbiliaceae</taxon>
        <taxon>Drechslerella</taxon>
    </lineage>
</organism>
<reference evidence="3" key="1">
    <citation type="submission" date="2023-01" db="EMBL/GenBank/DDBJ databases">
        <title>The chitinases involved in constricting ring structure development in the nematode-trapping fungus Drechslerella dactyloides.</title>
        <authorList>
            <person name="Wang R."/>
            <person name="Zhang L."/>
            <person name="Tang P."/>
            <person name="Li S."/>
            <person name="Liang L."/>
        </authorList>
    </citation>
    <scope>NUCLEOTIDE SEQUENCE</scope>
    <source>
        <strain evidence="3">YMF1.00031</strain>
    </source>
</reference>
<proteinExistence type="predicted"/>
<keyword evidence="2" id="KW-0472">Membrane</keyword>
<feature type="compositionally biased region" description="Pro residues" evidence="1">
    <location>
        <begin position="57"/>
        <end position="79"/>
    </location>
</feature>
<accession>A0AAD6J721</accession>
<feature type="transmembrane region" description="Helical" evidence="2">
    <location>
        <begin position="275"/>
        <end position="295"/>
    </location>
</feature>
<evidence type="ECO:0000256" key="2">
    <source>
        <dbReference type="SAM" id="Phobius"/>
    </source>
</evidence>
<evidence type="ECO:0000256" key="1">
    <source>
        <dbReference type="SAM" id="MobiDB-lite"/>
    </source>
</evidence>
<feature type="compositionally biased region" description="Pro residues" evidence="1">
    <location>
        <begin position="186"/>
        <end position="199"/>
    </location>
</feature>
<evidence type="ECO:0000313" key="4">
    <source>
        <dbReference type="Proteomes" id="UP001221413"/>
    </source>
</evidence>
<name>A0AAD6J721_DREDA</name>
<protein>
    <submittedName>
        <fullName evidence="3">Uncharacterized protein</fullName>
    </submittedName>
</protein>
<gene>
    <name evidence="3" type="ORF">Dda_2081</name>
</gene>
<dbReference type="AlphaFoldDB" id="A0AAD6J721"/>
<feature type="compositionally biased region" description="Basic and acidic residues" evidence="1">
    <location>
        <begin position="165"/>
        <end position="185"/>
    </location>
</feature>
<comment type="caution">
    <text evidence="3">The sequence shown here is derived from an EMBL/GenBank/DDBJ whole genome shotgun (WGS) entry which is preliminary data.</text>
</comment>
<evidence type="ECO:0000313" key="3">
    <source>
        <dbReference type="EMBL" id="KAJ6263517.1"/>
    </source>
</evidence>
<feature type="region of interest" description="Disordered" evidence="1">
    <location>
        <begin position="146"/>
        <end position="235"/>
    </location>
</feature>
<keyword evidence="2" id="KW-0812">Transmembrane</keyword>
<dbReference type="Proteomes" id="UP001221413">
    <property type="component" value="Unassembled WGS sequence"/>
</dbReference>
<keyword evidence="2" id="KW-1133">Transmembrane helix</keyword>